<evidence type="ECO:0000313" key="2">
    <source>
        <dbReference type="Proteomes" id="UP001501509"/>
    </source>
</evidence>
<evidence type="ECO:0000313" key="1">
    <source>
        <dbReference type="EMBL" id="GAA2597341.1"/>
    </source>
</evidence>
<sequence>MIDPRLDLALLQIVRRIRRRRDILLHRRLLNNGPLNHRRNTLPTSGTARVRRGAATTRSAAAFACGIGIARANPTRTTRTCGPTHICATARVCAATCFGRAV</sequence>
<proteinExistence type="predicted"/>
<dbReference type="Proteomes" id="UP001501509">
    <property type="component" value="Unassembled WGS sequence"/>
</dbReference>
<comment type="caution">
    <text evidence="1">The sequence shown here is derived from an EMBL/GenBank/DDBJ whole genome shotgun (WGS) entry which is preliminary data.</text>
</comment>
<protein>
    <submittedName>
        <fullName evidence="1">Uncharacterized protein</fullName>
    </submittedName>
</protein>
<name>A0ABN3PRJ4_9ACTN</name>
<organism evidence="1 2">
    <name type="scientific">Actinomadura fulvescens</name>
    <dbReference type="NCBI Taxonomy" id="46160"/>
    <lineage>
        <taxon>Bacteria</taxon>
        <taxon>Bacillati</taxon>
        <taxon>Actinomycetota</taxon>
        <taxon>Actinomycetes</taxon>
        <taxon>Streptosporangiales</taxon>
        <taxon>Thermomonosporaceae</taxon>
        <taxon>Actinomadura</taxon>
    </lineage>
</organism>
<reference evidence="1 2" key="1">
    <citation type="journal article" date="2019" name="Int. J. Syst. Evol. Microbiol.">
        <title>The Global Catalogue of Microorganisms (GCM) 10K type strain sequencing project: providing services to taxonomists for standard genome sequencing and annotation.</title>
        <authorList>
            <consortium name="The Broad Institute Genomics Platform"/>
            <consortium name="The Broad Institute Genome Sequencing Center for Infectious Disease"/>
            <person name="Wu L."/>
            <person name="Ma J."/>
        </authorList>
    </citation>
    <scope>NUCLEOTIDE SEQUENCE [LARGE SCALE GENOMIC DNA]</scope>
    <source>
        <strain evidence="1 2">JCM 6833</strain>
    </source>
</reference>
<dbReference type="EMBL" id="BAAATD010000004">
    <property type="protein sequence ID" value="GAA2597341.1"/>
    <property type="molecule type" value="Genomic_DNA"/>
</dbReference>
<gene>
    <name evidence="1" type="ORF">GCM10010411_33570</name>
</gene>
<keyword evidence="2" id="KW-1185">Reference proteome</keyword>
<accession>A0ABN3PRJ4</accession>